<evidence type="ECO:0008006" key="2">
    <source>
        <dbReference type="Google" id="ProtNLM"/>
    </source>
</evidence>
<evidence type="ECO:0000313" key="1">
    <source>
        <dbReference type="EMBL" id="XDJ00326.1"/>
    </source>
</evidence>
<dbReference type="EMBL" id="PP926506">
    <property type="protein sequence ID" value="XDJ00326.1"/>
    <property type="molecule type" value="Genomic_DNA"/>
</dbReference>
<name>A0AB39C109_9CAUD</name>
<reference evidence="1" key="1">
    <citation type="submission" date="2024-06" db="EMBL/GenBank/DDBJ databases">
        <title>This phage originates from the Bacteriophage catalogue of the Bacteriophage Competence Centre, Department of Microbiology und Biotechnology, Max Rubner-Institut, Kiel, Germany.</title>
        <authorList>
            <person name="Sprotte S."/>
            <person name="Brinks E."/>
            <person name="Hille F."/>
        </authorList>
    </citation>
    <scope>NUCLEOTIDE SEQUENCE</scope>
</reference>
<proteinExistence type="predicted"/>
<organism evidence="1">
    <name type="scientific">Salmonella phage PMBT19</name>
    <dbReference type="NCBI Taxonomy" id="3229743"/>
    <lineage>
        <taxon>Viruses</taxon>
        <taxon>Duplodnaviria</taxon>
        <taxon>Heunggongvirae</taxon>
        <taxon>Uroviricota</taxon>
        <taxon>Caudoviricetes</taxon>
    </lineage>
</organism>
<sequence>MRGERLNVVFFAVTAFIFFSQFGFAHFDDFVEVFFLRFRDFGEAEVSGDFLGFRRAERVFNRNDSRDYFVFGVFRLDSFSFGFTCTAFRAALSTAFGGSGGFFSGFATSVSGSVHRAAFQCCQNAFQQGVGFLLFSQQLFEDTRHNFLLR</sequence>
<protein>
    <recommendedName>
        <fullName evidence="2">Secreted protein</fullName>
    </recommendedName>
</protein>
<accession>A0AB39C109</accession>